<dbReference type="EMBL" id="RPFL01000023">
    <property type="protein sequence ID" value="RPD85981.1"/>
    <property type="molecule type" value="Genomic_DNA"/>
</dbReference>
<name>A0A3N4MQK1_9NEIS</name>
<dbReference type="InterPro" id="IPR000801">
    <property type="entry name" value="Esterase-like"/>
</dbReference>
<protein>
    <recommendedName>
        <fullName evidence="3">Alpha/beta hydrolase</fullName>
    </recommendedName>
</protein>
<dbReference type="SUPFAM" id="SSF53474">
    <property type="entry name" value="alpha/beta-Hydrolases"/>
    <property type="match status" value="1"/>
</dbReference>
<evidence type="ECO:0000313" key="1">
    <source>
        <dbReference type="EMBL" id="RPD85981.1"/>
    </source>
</evidence>
<keyword evidence="2" id="KW-1185">Reference proteome</keyword>
<dbReference type="Pfam" id="PF00756">
    <property type="entry name" value="Esterase"/>
    <property type="match status" value="1"/>
</dbReference>
<dbReference type="OrthoDB" id="9794761at2"/>
<gene>
    <name evidence="1" type="ORF">EGK74_08985</name>
</gene>
<dbReference type="PANTHER" id="PTHR48098">
    <property type="entry name" value="ENTEROCHELIN ESTERASE-RELATED"/>
    <property type="match status" value="1"/>
</dbReference>
<accession>A0A3N4MQK1</accession>
<comment type="caution">
    <text evidence="1">The sequence shown here is derived from an EMBL/GenBank/DDBJ whole genome shotgun (WGS) entry which is preliminary data.</text>
</comment>
<dbReference type="Proteomes" id="UP000272412">
    <property type="component" value="Unassembled WGS sequence"/>
</dbReference>
<evidence type="ECO:0008006" key="3">
    <source>
        <dbReference type="Google" id="ProtNLM"/>
    </source>
</evidence>
<dbReference type="InterPro" id="IPR029058">
    <property type="entry name" value="AB_hydrolase_fold"/>
</dbReference>
<sequence length="222" mass="24886">MNKQLLHPNNKTVSVYLSNRADTPLFLTFLSPEESDGLAALIENKATLVSIDEPNWEHAFTPWQAPAAFKKAPDFSGGADEYLRWLIDTVLPEVTKSLSLQPQWTALIGYSLGGLFAAYSAYYATPFSRIASVSGSLWLDGWTEFVTQRNLYTLPKKAYFSVGDKEKNTKNPRMSIVEDAIRATQANWQQQGIETTFELNNGGHFEQVPQRMAKAVAYLLNE</sequence>
<reference evidence="1 2" key="1">
    <citation type="submission" date="2018-11" db="EMBL/GenBank/DDBJ databases">
        <title>Neisseria weixii sp. nov. isolated from the rectal contents of plateau pika (Ochotona cruzoniae).</title>
        <authorList>
            <person name="Zhang G."/>
        </authorList>
    </citation>
    <scope>NUCLEOTIDE SEQUENCE [LARGE SCALE GENOMIC DNA]</scope>
    <source>
        <strain evidence="1 2">10009</strain>
    </source>
</reference>
<dbReference type="InterPro" id="IPR050583">
    <property type="entry name" value="Mycobacterial_A85_antigen"/>
</dbReference>
<dbReference type="AlphaFoldDB" id="A0A3N4MQK1"/>
<dbReference type="Gene3D" id="3.40.50.1820">
    <property type="entry name" value="alpha/beta hydrolase"/>
    <property type="match status" value="1"/>
</dbReference>
<evidence type="ECO:0000313" key="2">
    <source>
        <dbReference type="Proteomes" id="UP000272412"/>
    </source>
</evidence>
<dbReference type="RefSeq" id="WP_123804518.1">
    <property type="nucleotide sequence ID" value="NZ_RPFL01000023.1"/>
</dbReference>
<proteinExistence type="predicted"/>
<organism evidence="1 2">
    <name type="scientific">Neisseria weixii</name>
    <dbReference type="NCBI Taxonomy" id="1853276"/>
    <lineage>
        <taxon>Bacteria</taxon>
        <taxon>Pseudomonadati</taxon>
        <taxon>Pseudomonadota</taxon>
        <taxon>Betaproteobacteria</taxon>
        <taxon>Neisseriales</taxon>
        <taxon>Neisseriaceae</taxon>
        <taxon>Neisseria</taxon>
    </lineage>
</organism>
<dbReference type="PANTHER" id="PTHR48098:SF6">
    <property type="entry name" value="FERRI-BACILLIBACTIN ESTERASE BESA"/>
    <property type="match status" value="1"/>
</dbReference>